<organism evidence="4 5">
    <name type="scientific">Thermothielavioides terrestris</name>
    <dbReference type="NCBI Taxonomy" id="2587410"/>
    <lineage>
        <taxon>Eukaryota</taxon>
        <taxon>Fungi</taxon>
        <taxon>Dikarya</taxon>
        <taxon>Ascomycota</taxon>
        <taxon>Pezizomycotina</taxon>
        <taxon>Sordariomycetes</taxon>
        <taxon>Sordariomycetidae</taxon>
        <taxon>Sordariales</taxon>
        <taxon>Chaetomiaceae</taxon>
        <taxon>Thermothielavioides</taxon>
    </lineage>
</organism>
<reference evidence="4 5" key="1">
    <citation type="submission" date="2018-04" db="EMBL/GenBank/DDBJ databases">
        <authorList>
            <person name="Huttner S."/>
            <person name="Dainat J."/>
        </authorList>
    </citation>
    <scope>NUCLEOTIDE SEQUENCE [LARGE SCALE GENOMIC DNA]</scope>
</reference>
<dbReference type="GO" id="GO:0003723">
    <property type="term" value="F:RNA binding"/>
    <property type="evidence" value="ECO:0007669"/>
    <property type="project" value="InterPro"/>
</dbReference>
<proteinExistence type="predicted"/>
<feature type="compositionally biased region" description="Acidic residues" evidence="3">
    <location>
        <begin position="1"/>
        <end position="14"/>
    </location>
</feature>
<dbReference type="Proteomes" id="UP000289323">
    <property type="component" value="Unassembled WGS sequence"/>
</dbReference>
<evidence type="ECO:0000313" key="4">
    <source>
        <dbReference type="EMBL" id="SPQ25424.1"/>
    </source>
</evidence>
<accession>A0A446BSB7</accession>
<dbReference type="InterPro" id="IPR000026">
    <property type="entry name" value="N1-like"/>
</dbReference>
<dbReference type="Gene3D" id="3.10.450.30">
    <property type="entry name" value="Microbial ribonucleases"/>
    <property type="match status" value="1"/>
</dbReference>
<evidence type="ECO:0000313" key="5">
    <source>
        <dbReference type="Proteomes" id="UP000289323"/>
    </source>
</evidence>
<feature type="compositionally biased region" description="Polar residues" evidence="3">
    <location>
        <begin position="86"/>
        <end position="95"/>
    </location>
</feature>
<evidence type="ECO:0000256" key="1">
    <source>
        <dbReference type="ARBA" id="ARBA00022722"/>
    </source>
</evidence>
<dbReference type="GO" id="GO:0016787">
    <property type="term" value="F:hydrolase activity"/>
    <property type="evidence" value="ECO:0007669"/>
    <property type="project" value="UniProtKB-KW"/>
</dbReference>
<feature type="compositionally biased region" description="Polar residues" evidence="3">
    <location>
        <begin position="33"/>
        <end position="47"/>
    </location>
</feature>
<keyword evidence="2" id="KW-0378">Hydrolase</keyword>
<feature type="region of interest" description="Disordered" evidence="3">
    <location>
        <begin position="1"/>
        <end position="55"/>
    </location>
</feature>
<protein>
    <submittedName>
        <fullName evidence="4">9a996eab-2dd8-4dd7-9692-c612cbd263f8</fullName>
    </submittedName>
</protein>
<dbReference type="EMBL" id="OUUZ01000015">
    <property type="protein sequence ID" value="SPQ25424.1"/>
    <property type="molecule type" value="Genomic_DNA"/>
</dbReference>
<dbReference type="InterPro" id="IPR016191">
    <property type="entry name" value="Ribonuclease/ribotoxin"/>
</dbReference>
<keyword evidence="1" id="KW-0540">Nuclease</keyword>
<evidence type="ECO:0000256" key="2">
    <source>
        <dbReference type="ARBA" id="ARBA00022801"/>
    </source>
</evidence>
<dbReference type="GO" id="GO:0004521">
    <property type="term" value="F:RNA endonuclease activity"/>
    <property type="evidence" value="ECO:0007669"/>
    <property type="project" value="InterPro"/>
</dbReference>
<feature type="region of interest" description="Disordered" evidence="3">
    <location>
        <begin position="78"/>
        <end position="169"/>
    </location>
</feature>
<dbReference type="Pfam" id="PF00545">
    <property type="entry name" value="Ribonuclease"/>
    <property type="match status" value="1"/>
</dbReference>
<name>A0A446BSB7_9PEZI</name>
<gene>
    <name evidence="4" type="ORF">TT172_LOCUS7843</name>
</gene>
<sequence>MGDIETIYESDSDSDSGTATPKDPPGSRRPSEQSEVSEVSYFSNSNLPEDDPHRRIPASEVRAQAIAIPARTVPYGESYPHRFNNHENLPLSNTPPLIEHPVTPSGPYVAGTPPGPARIIVNAADRSKPEVVYHDPSRPATPDSPARHAPFSKAEYRGKDRSVQTGLED</sequence>
<feature type="compositionally biased region" description="Basic and acidic residues" evidence="3">
    <location>
        <begin position="125"/>
        <end position="137"/>
    </location>
</feature>
<evidence type="ECO:0000256" key="3">
    <source>
        <dbReference type="SAM" id="MobiDB-lite"/>
    </source>
</evidence>
<dbReference type="SUPFAM" id="SSF53933">
    <property type="entry name" value="Microbial ribonucleases"/>
    <property type="match status" value="1"/>
</dbReference>
<dbReference type="AlphaFoldDB" id="A0A446BSB7"/>